<reference evidence="1 2" key="1">
    <citation type="submission" date="2016-10" db="EMBL/GenBank/DDBJ databases">
        <title>Paenibacillus species isolates.</title>
        <authorList>
            <person name="Beno S.M."/>
        </authorList>
    </citation>
    <scope>NUCLEOTIDE SEQUENCE [LARGE SCALE GENOMIC DNA]</scope>
    <source>
        <strain evidence="1 2">FSL H7-0604</strain>
    </source>
</reference>
<evidence type="ECO:0000313" key="2">
    <source>
        <dbReference type="Proteomes" id="UP000187465"/>
    </source>
</evidence>
<dbReference type="EMBL" id="MKQP01000036">
    <property type="protein sequence ID" value="OMD27449.1"/>
    <property type="molecule type" value="Genomic_DNA"/>
</dbReference>
<organism evidence="1 2">
    <name type="scientific">Paenibacillus odorifer</name>
    <dbReference type="NCBI Taxonomy" id="189426"/>
    <lineage>
        <taxon>Bacteria</taxon>
        <taxon>Bacillati</taxon>
        <taxon>Bacillota</taxon>
        <taxon>Bacilli</taxon>
        <taxon>Bacillales</taxon>
        <taxon>Paenibacillaceae</taxon>
        <taxon>Paenibacillus</taxon>
    </lineage>
</organism>
<comment type="caution">
    <text evidence="1">The sequence shown here is derived from an EMBL/GenBank/DDBJ whole genome shotgun (WGS) entry which is preliminary data.</text>
</comment>
<name>A0A1R0X2V9_9BACL</name>
<sequence length="93" mass="11099">MKARVYESDGTEYRVKIREVTWGIQWAEVVVYARRKYFGWRRVAKESFGHGNGFYDAVKPDFIRIARVAVSFYHVPHIIRKGSVDKFREWDGR</sequence>
<dbReference type="AlphaFoldDB" id="A0A1R0X2V9"/>
<dbReference type="Proteomes" id="UP000187465">
    <property type="component" value="Unassembled WGS sequence"/>
</dbReference>
<proteinExistence type="predicted"/>
<dbReference type="RefSeq" id="WP_076179435.1">
    <property type="nucleotide sequence ID" value="NZ_MKQP01000036.1"/>
</dbReference>
<evidence type="ECO:0000313" key="1">
    <source>
        <dbReference type="EMBL" id="OMD27449.1"/>
    </source>
</evidence>
<protein>
    <submittedName>
        <fullName evidence="1">Uncharacterized protein</fullName>
    </submittedName>
</protein>
<gene>
    <name evidence="1" type="ORF">BJP51_24960</name>
</gene>
<accession>A0A1R0X2V9</accession>